<proteinExistence type="predicted"/>
<evidence type="ECO:0000313" key="1">
    <source>
        <dbReference type="EMBL" id="JAH62773.1"/>
    </source>
</evidence>
<sequence length="23" mass="2599">MIKTPTSHNYINIQPLCLLKSSP</sequence>
<dbReference type="EMBL" id="GBXM01045804">
    <property type="protein sequence ID" value="JAH62773.1"/>
    <property type="molecule type" value="Transcribed_RNA"/>
</dbReference>
<protein>
    <submittedName>
        <fullName evidence="1">Uncharacterized protein</fullName>
    </submittedName>
</protein>
<dbReference type="AlphaFoldDB" id="A0A0E9UCX2"/>
<reference evidence="1" key="2">
    <citation type="journal article" date="2015" name="Fish Shellfish Immunol.">
        <title>Early steps in the European eel (Anguilla anguilla)-Vibrio vulnificus interaction in the gills: Role of the RtxA13 toxin.</title>
        <authorList>
            <person name="Callol A."/>
            <person name="Pajuelo D."/>
            <person name="Ebbesson L."/>
            <person name="Teles M."/>
            <person name="MacKenzie S."/>
            <person name="Amaro C."/>
        </authorList>
    </citation>
    <scope>NUCLEOTIDE SEQUENCE</scope>
</reference>
<reference evidence="1" key="1">
    <citation type="submission" date="2014-11" db="EMBL/GenBank/DDBJ databases">
        <authorList>
            <person name="Amaro Gonzalez C."/>
        </authorList>
    </citation>
    <scope>NUCLEOTIDE SEQUENCE</scope>
</reference>
<accession>A0A0E9UCX2</accession>
<organism evidence="1">
    <name type="scientific">Anguilla anguilla</name>
    <name type="common">European freshwater eel</name>
    <name type="synonym">Muraena anguilla</name>
    <dbReference type="NCBI Taxonomy" id="7936"/>
    <lineage>
        <taxon>Eukaryota</taxon>
        <taxon>Metazoa</taxon>
        <taxon>Chordata</taxon>
        <taxon>Craniata</taxon>
        <taxon>Vertebrata</taxon>
        <taxon>Euteleostomi</taxon>
        <taxon>Actinopterygii</taxon>
        <taxon>Neopterygii</taxon>
        <taxon>Teleostei</taxon>
        <taxon>Anguilliformes</taxon>
        <taxon>Anguillidae</taxon>
        <taxon>Anguilla</taxon>
    </lineage>
</organism>
<name>A0A0E9UCX2_ANGAN</name>